<dbReference type="Pfam" id="PF01370">
    <property type="entry name" value="Epimerase"/>
    <property type="match status" value="1"/>
</dbReference>
<dbReference type="InterPro" id="IPR036291">
    <property type="entry name" value="NAD(P)-bd_dom_sf"/>
</dbReference>
<dbReference type="EMBL" id="JBHRTB010000010">
    <property type="protein sequence ID" value="MFC3142472.1"/>
    <property type="molecule type" value="Genomic_DNA"/>
</dbReference>
<evidence type="ECO:0000259" key="1">
    <source>
        <dbReference type="Pfam" id="PF01370"/>
    </source>
</evidence>
<dbReference type="InterPro" id="IPR001509">
    <property type="entry name" value="Epimerase_deHydtase"/>
</dbReference>
<name>A0ABV7GM96_9RHOB</name>
<dbReference type="SUPFAM" id="SSF51735">
    <property type="entry name" value="NAD(P)-binding Rossmann-fold domains"/>
    <property type="match status" value="1"/>
</dbReference>
<organism evidence="2 3">
    <name type="scientific">Psychromarinibacter halotolerans</name>
    <dbReference type="NCBI Taxonomy" id="1775175"/>
    <lineage>
        <taxon>Bacteria</taxon>
        <taxon>Pseudomonadati</taxon>
        <taxon>Pseudomonadota</taxon>
        <taxon>Alphaproteobacteria</taxon>
        <taxon>Rhodobacterales</taxon>
        <taxon>Paracoccaceae</taxon>
        <taxon>Psychromarinibacter</taxon>
    </lineage>
</organism>
<protein>
    <submittedName>
        <fullName evidence="2">NAD-dependent epimerase/dehydratase family protein</fullName>
    </submittedName>
</protein>
<evidence type="ECO:0000313" key="3">
    <source>
        <dbReference type="Proteomes" id="UP001595632"/>
    </source>
</evidence>
<dbReference type="RefSeq" id="WP_275635048.1">
    <property type="nucleotide sequence ID" value="NZ_JARGYD010000017.1"/>
</dbReference>
<dbReference type="PANTHER" id="PTHR43245">
    <property type="entry name" value="BIFUNCTIONAL POLYMYXIN RESISTANCE PROTEIN ARNA"/>
    <property type="match status" value="1"/>
</dbReference>
<proteinExistence type="predicted"/>
<dbReference type="Gene3D" id="3.40.50.720">
    <property type="entry name" value="NAD(P)-binding Rossmann-like Domain"/>
    <property type="match status" value="1"/>
</dbReference>
<keyword evidence="3" id="KW-1185">Reference proteome</keyword>
<sequence length="274" mass="28264">MGHEDTMDAKLLVVGGNSRVGQLLRQPLRDAPVTWCARDGADVQWRLEDGASALAPMLDGQDAVLCLAGATPGAGAFDLNIDVALAVIEAARQAGCPRVLLCSSMAVYGPGFGHTEDGPCAPAAPYGASKLEMEQRAAAAAGDAAVTALRLGNVAGADALFRNIAAGRAITLDLFDDGTTPARSYIDPALLAQVLTALLRLPNLPPVLNLAADPPVEMAALMRAAGADYATRPAPDTALREVSMDLSRLKTLVDLPDRPAEALLAGLAQAEAPR</sequence>
<reference evidence="3" key="1">
    <citation type="journal article" date="2019" name="Int. J. Syst. Evol. Microbiol.">
        <title>The Global Catalogue of Microorganisms (GCM) 10K type strain sequencing project: providing services to taxonomists for standard genome sequencing and annotation.</title>
        <authorList>
            <consortium name="The Broad Institute Genomics Platform"/>
            <consortium name="The Broad Institute Genome Sequencing Center for Infectious Disease"/>
            <person name="Wu L."/>
            <person name="Ma J."/>
        </authorList>
    </citation>
    <scope>NUCLEOTIDE SEQUENCE [LARGE SCALE GENOMIC DNA]</scope>
    <source>
        <strain evidence="3">KCTC 52366</strain>
    </source>
</reference>
<gene>
    <name evidence="2" type="ORF">ACFOGP_07120</name>
</gene>
<dbReference type="InterPro" id="IPR050177">
    <property type="entry name" value="Lipid_A_modif_metabolic_enz"/>
</dbReference>
<comment type="caution">
    <text evidence="2">The sequence shown here is derived from an EMBL/GenBank/DDBJ whole genome shotgun (WGS) entry which is preliminary data.</text>
</comment>
<evidence type="ECO:0000313" key="2">
    <source>
        <dbReference type="EMBL" id="MFC3142472.1"/>
    </source>
</evidence>
<dbReference type="Proteomes" id="UP001595632">
    <property type="component" value="Unassembled WGS sequence"/>
</dbReference>
<feature type="domain" description="NAD-dependent epimerase/dehydratase" evidence="1">
    <location>
        <begin position="12"/>
        <end position="200"/>
    </location>
</feature>
<accession>A0ABV7GM96</accession>